<organism evidence="2 3">
    <name type="scientific">Aureobasidium melanogenum</name>
    <name type="common">Aureobasidium pullulans var. melanogenum</name>
    <dbReference type="NCBI Taxonomy" id="46634"/>
    <lineage>
        <taxon>Eukaryota</taxon>
        <taxon>Fungi</taxon>
        <taxon>Dikarya</taxon>
        <taxon>Ascomycota</taxon>
        <taxon>Pezizomycotina</taxon>
        <taxon>Dothideomycetes</taxon>
        <taxon>Dothideomycetidae</taxon>
        <taxon>Dothideales</taxon>
        <taxon>Saccotheciaceae</taxon>
        <taxon>Aureobasidium</taxon>
    </lineage>
</organism>
<proteinExistence type="predicted"/>
<protein>
    <submittedName>
        <fullName evidence="2">Uncharacterized protein</fullName>
    </submittedName>
</protein>
<evidence type="ECO:0000256" key="1">
    <source>
        <dbReference type="SAM" id="MobiDB-lite"/>
    </source>
</evidence>
<sequence>MYINPNALAETKSAYPSNPASEPTTSHSEQQAARALNTVFELVHVNDKIAHIIESSITEHLPELRSSVRIDRINHRCDDVVPPNRHALFILPCKPNSFIMLTEDHKDRQCDERPADLVVDSPVLDRAFLSMSTSIAEIRCHAIGNAEEGLIEMRGQVERLNS</sequence>
<evidence type="ECO:0000313" key="2">
    <source>
        <dbReference type="EMBL" id="KAG9991803.1"/>
    </source>
</evidence>
<evidence type="ECO:0000313" key="3">
    <source>
        <dbReference type="Proteomes" id="UP000729357"/>
    </source>
</evidence>
<feature type="compositionally biased region" description="Polar residues" evidence="1">
    <location>
        <begin position="14"/>
        <end position="31"/>
    </location>
</feature>
<accession>A0A9P8G8I2</accession>
<feature type="non-terminal residue" evidence="2">
    <location>
        <position position="162"/>
    </location>
</feature>
<reference evidence="2" key="1">
    <citation type="journal article" date="2021" name="J Fungi (Basel)">
        <title>Virulence traits and population genomics of the black yeast Aureobasidium melanogenum.</title>
        <authorList>
            <person name="Cernosa A."/>
            <person name="Sun X."/>
            <person name="Gostincar C."/>
            <person name="Fang C."/>
            <person name="Gunde-Cimerman N."/>
            <person name="Song Z."/>
        </authorList>
    </citation>
    <scope>NUCLEOTIDE SEQUENCE</scope>
    <source>
        <strain evidence="2">EXF-9298</strain>
    </source>
</reference>
<dbReference type="AlphaFoldDB" id="A0A9P8G8I2"/>
<gene>
    <name evidence="2" type="ORF">KCU98_g74</name>
</gene>
<dbReference type="Proteomes" id="UP000729357">
    <property type="component" value="Unassembled WGS sequence"/>
</dbReference>
<dbReference type="EMBL" id="JAHFXS010000001">
    <property type="protein sequence ID" value="KAG9991803.1"/>
    <property type="molecule type" value="Genomic_DNA"/>
</dbReference>
<comment type="caution">
    <text evidence="2">The sequence shown here is derived from an EMBL/GenBank/DDBJ whole genome shotgun (WGS) entry which is preliminary data.</text>
</comment>
<feature type="region of interest" description="Disordered" evidence="1">
    <location>
        <begin position="1"/>
        <end position="32"/>
    </location>
</feature>
<keyword evidence="3" id="KW-1185">Reference proteome</keyword>
<name>A0A9P8G8I2_AURME</name>
<reference evidence="2" key="2">
    <citation type="submission" date="2021-08" db="EMBL/GenBank/DDBJ databases">
        <authorList>
            <person name="Gostincar C."/>
            <person name="Sun X."/>
            <person name="Song Z."/>
            <person name="Gunde-Cimerman N."/>
        </authorList>
    </citation>
    <scope>NUCLEOTIDE SEQUENCE</scope>
    <source>
        <strain evidence="2">EXF-9298</strain>
    </source>
</reference>